<dbReference type="PANTHER" id="PTHR13743:SF123">
    <property type="entry name" value="PROTEIN FAN"/>
    <property type="match status" value="1"/>
</dbReference>
<evidence type="ECO:0000259" key="3">
    <source>
        <dbReference type="PROSITE" id="PS51783"/>
    </source>
</evidence>
<dbReference type="Gene3D" id="2.30.29.30">
    <property type="entry name" value="Pleckstrin-homology domain (PH domain)/Phosphotyrosine-binding domain (PTB)"/>
    <property type="match status" value="1"/>
</dbReference>
<organism evidence="4 5">
    <name type="scientific">Triparma strigata</name>
    <dbReference type="NCBI Taxonomy" id="1606541"/>
    <lineage>
        <taxon>Eukaryota</taxon>
        <taxon>Sar</taxon>
        <taxon>Stramenopiles</taxon>
        <taxon>Ochrophyta</taxon>
        <taxon>Bolidophyceae</taxon>
        <taxon>Parmales</taxon>
        <taxon>Triparmaceae</taxon>
        <taxon>Triparma</taxon>
    </lineage>
</organism>
<feature type="compositionally biased region" description="Pro residues" evidence="1">
    <location>
        <begin position="1"/>
        <end position="22"/>
    </location>
</feature>
<dbReference type="SUPFAM" id="SSF50729">
    <property type="entry name" value="PH domain-like"/>
    <property type="match status" value="1"/>
</dbReference>
<dbReference type="Pfam" id="PF02138">
    <property type="entry name" value="Beach"/>
    <property type="match status" value="1"/>
</dbReference>
<dbReference type="Gene3D" id="2.130.10.10">
    <property type="entry name" value="YVTN repeat-like/Quinoprotein amine dehydrogenase"/>
    <property type="match status" value="1"/>
</dbReference>
<dbReference type="Pfam" id="PF14844">
    <property type="entry name" value="PH_BEACH"/>
    <property type="match status" value="1"/>
</dbReference>
<dbReference type="InterPro" id="IPR011047">
    <property type="entry name" value="Quinoprotein_ADH-like_sf"/>
</dbReference>
<proteinExistence type="predicted"/>
<dbReference type="InterPro" id="IPR000409">
    <property type="entry name" value="BEACH_dom"/>
</dbReference>
<feature type="domain" description="BEACH-type PH" evidence="3">
    <location>
        <begin position="1321"/>
        <end position="1458"/>
    </location>
</feature>
<dbReference type="SUPFAM" id="SSF50998">
    <property type="entry name" value="Quinoprotein alcohol dehydrogenase-like"/>
    <property type="match status" value="1"/>
</dbReference>
<comment type="caution">
    <text evidence="4">The sequence shown here is derived from an EMBL/GenBank/DDBJ whole genome shotgun (WGS) entry which is preliminary data.</text>
</comment>
<dbReference type="EMBL" id="BRXY01000151">
    <property type="protein sequence ID" value="GMH71789.1"/>
    <property type="molecule type" value="Genomic_DNA"/>
</dbReference>
<dbReference type="Proteomes" id="UP001165085">
    <property type="component" value="Unassembled WGS sequence"/>
</dbReference>
<evidence type="ECO:0000313" key="4">
    <source>
        <dbReference type="EMBL" id="GMH71789.1"/>
    </source>
</evidence>
<dbReference type="InterPro" id="IPR023362">
    <property type="entry name" value="PH-BEACH_dom"/>
</dbReference>
<reference evidence="5" key="1">
    <citation type="journal article" date="2023" name="Commun. Biol.">
        <title>Genome analysis of Parmales, the sister group of diatoms, reveals the evolutionary specialization of diatoms from phago-mixotrophs to photoautotrophs.</title>
        <authorList>
            <person name="Ban H."/>
            <person name="Sato S."/>
            <person name="Yoshikawa S."/>
            <person name="Yamada K."/>
            <person name="Nakamura Y."/>
            <person name="Ichinomiya M."/>
            <person name="Sato N."/>
            <person name="Blanc-Mathieu R."/>
            <person name="Endo H."/>
            <person name="Kuwata A."/>
            <person name="Ogata H."/>
        </authorList>
    </citation>
    <scope>NUCLEOTIDE SEQUENCE [LARGE SCALE GENOMIC DNA]</scope>
    <source>
        <strain evidence="5">NIES 3701</strain>
    </source>
</reference>
<dbReference type="InterPro" id="IPR036372">
    <property type="entry name" value="BEACH_dom_sf"/>
</dbReference>
<dbReference type="Gene3D" id="1.10.1540.10">
    <property type="entry name" value="BEACH domain"/>
    <property type="match status" value="1"/>
</dbReference>
<dbReference type="CDD" id="cd06071">
    <property type="entry name" value="Beach"/>
    <property type="match status" value="1"/>
</dbReference>
<keyword evidence="5" id="KW-1185">Reference proteome</keyword>
<dbReference type="InterPro" id="IPR011993">
    <property type="entry name" value="PH-like_dom_sf"/>
</dbReference>
<feature type="domain" description="BEACH" evidence="2">
    <location>
        <begin position="1473"/>
        <end position="1765"/>
    </location>
</feature>
<dbReference type="OrthoDB" id="26681at2759"/>
<gene>
    <name evidence="4" type="ORF">TrST_g6820</name>
</gene>
<dbReference type="InterPro" id="IPR015943">
    <property type="entry name" value="WD40/YVTN_repeat-like_dom_sf"/>
</dbReference>
<dbReference type="PROSITE" id="PS50197">
    <property type="entry name" value="BEACH"/>
    <property type="match status" value="1"/>
</dbReference>
<evidence type="ECO:0000313" key="5">
    <source>
        <dbReference type="Proteomes" id="UP001165085"/>
    </source>
</evidence>
<sequence>MSSHIDPPPAQSPPHIDPPPAPDSAVDLSTTALSQLAISLNSKSLQQLTIKRLRDITKAIEVTPPPMYTPSKAIVLPLVTPSYAITSFINFVAPHNEIYSVWSTPTSDDLDARLILSVILDVDKIIVTTNAASSSSQSSTDGGNSRNSLHDNTAASQTSAHPAHPMTTVTPLRTPLTPGWKLITVSHRKQLLRSETIVIAVDNVPLPPLFVSYPTSKPSKPNFVHLLGGTAYASVLMTTNPIPVNEVNTLSIPFILSQDTLEGIKLEGYQTQNYNSFPLSELEFKHEKINTNEPQQVLLNIKPVDSNTPYIDGVETTVRQTFENLHEVFDGMLASIVPGCDHELVSAVVDFLRVGMEKAKVNREWAVRENLGIKLSHQVLRSLGADDTPQNCSPPVPSTISTSLILLCQSLLKPYAVPATPMTLHLRLSDVSSVPLQMFLTPNLYCGSIDFAVMLTQIINDTYGKPWAGEWLERSVSVKTYLDFLRLRHSYPSNISSPFTPLATDLLTILIVTTLKSPSIAKGENAVRNLIECIFENGLSGVAGTAVVSTMKKVIEYEDQVVNKRFGQALLLHQFHALAPCLLMADCPTKETRGNWRTCLEVFCWLSSAAGDLGAECSRSLGGYLMAPARDGALTGVVNDSLINYLFLGGPNSNINRLQSVLPLMLPLLTTLTNPLDVEEMTKFLAVAGVSLKSDFVAVGKVVGVGVGDLVSCVLEIERMAENSLIDVNGDESDKLRACQDLVLDATASLLVCAFRGGGSSSTEALRSVVKEFKNPSHTHLTTRLISMSLQRAARSEEVPWSDGLKEGISRASLLIEERGLLKKHQGDPLTSDEIKLVSALIEIMRVGRESPHQGWHQVSLGQSTDNNENMGGVGLLKILQPALRVTLGVAGNVDGEVAKALLAEVFMTLLAASSGLAFAAARDVGLLVLASIRRGIRLRVARNDQDSANTMKDYVSQVSKQMAQRHEIEKMTREEEYGGEESSSMVVEQLILGDTSATPSPTHSVDALSPSQISQSTLLGWANYAGLSDALKKSNSDSLGADETLDSLSAYLDAFDECSAREAEDELLDLFVDDSGGSFVVEEWSAIPHDKIIPSATLEKFQTIATQERGRVASVRNTYFPQTRLHNLTTVINYFDAVRYEMGVEDVIWERAVGDGGREVYSRQVLFPVKQQFTKKLPKYLDYGHDSMTSSQNHEGKEADVAGMMMTSVEELGRDIARKASVTIKNIATEDINLLSQENDDLIIEGEDVDVEGVERMSSYVDNYADTDPTPPETEGVGRVDSPTITEYGDMSEPTSNGGVRVVTPDGSLACGGTGRPEAKFPDCLHVRAAGNRITTTYLMPSHIVLQYKSNLYDGEAMALEEARVRRLENEGTAAEDTEGYDVPDELKFRTKALRYNVADIAQIYLRRYRLRDSGLEIFMNGAGGSGEGSGSNSVFLDFGAGREGQAKRDNFAIRLMKLAPRNCYKQWPGTSVKRMLSDHDNVTAMWRDGKLTNFDYLMYINVLAGRSMNDITQYPVFPWVLCDYTSETVPDLTDRKNFRDLTKPMGALNEERLKDFMERYESFVDESIPAFMYGSHYSTAAGVVLHYNVRLHPFAGLHRQLQGGHFDVSDRLFSSVARTFEMCTSALSEVKELTPEWYSNPAFLKNTNNFNFGTMQDGEKVNDVILPPWAGGSAERFIEINRAALESDIATKMLPGWIDLIFGYKQRGAAAVAAHNVFYYLTYYGSIDLDSIQDEGLRSAMLLQIQHFGQCPQQIFDKRHESKRKKRGRLATIKNGLGIFNLEGGVEHPPFSSSTLSHWLQIPPPPPGPHYPLTKVRIISHNRILAITQSGGFQFYNWSWKMDAKSVHKQEQHVRGQILGVQERRRNFEAGQAAAQALGKDAPETGSFDSTIDETIDEVDYDVGNFECKLDQSSFQTIPRLPNRELGVASCISHRLFSNGNAVLVLSDSNNSGGLSLQLIETKNGSVKNTQTIDNVCPTKITHIDMQFCPSSATEVAAIGCDSGGFSVWTFYQGDENMPRRPTWRMTGLAHSGKSLVGLCVDVTLRVVVSVSEGKACLWSLTSGKFVRSFEARNEAEEDWVVQNVKFSAKGGVAVSKLGYIALVVEREGRTYLQLRTLTGAWLGEVAVEEVNSMKIILDGTAVAVCSNGKVTLHRLSSVRVLEVLDVWTVDVSGFELVGGVPLFDVDFGPGRRVSQYPAVAAAALGDGSLRIHALKGVGKWSRTVGPSLGGAVAGLVSKPISAISKGVFGVVSAIGGGVVSLGKELAQETRVGGAEVVEEVQKTGLKGFFSKVVQRNGSGG</sequence>
<feature type="region of interest" description="Disordered" evidence="1">
    <location>
        <begin position="1"/>
        <end position="24"/>
    </location>
</feature>
<dbReference type="SUPFAM" id="SSF81837">
    <property type="entry name" value="BEACH domain"/>
    <property type="match status" value="1"/>
</dbReference>
<evidence type="ECO:0000259" key="2">
    <source>
        <dbReference type="PROSITE" id="PS50197"/>
    </source>
</evidence>
<name>A0A9W7AH83_9STRA</name>
<accession>A0A9W7AH83</accession>
<feature type="region of interest" description="Disordered" evidence="1">
    <location>
        <begin position="1263"/>
        <end position="1304"/>
    </location>
</feature>
<protein>
    <recommendedName>
        <fullName evidence="6">BEACH domain-containing protein</fullName>
    </recommendedName>
</protein>
<dbReference type="SMART" id="SM01026">
    <property type="entry name" value="Beach"/>
    <property type="match status" value="1"/>
</dbReference>
<evidence type="ECO:0000256" key="1">
    <source>
        <dbReference type="SAM" id="MobiDB-lite"/>
    </source>
</evidence>
<evidence type="ECO:0008006" key="6">
    <source>
        <dbReference type="Google" id="ProtNLM"/>
    </source>
</evidence>
<feature type="region of interest" description="Disordered" evidence="1">
    <location>
        <begin position="131"/>
        <end position="172"/>
    </location>
</feature>
<dbReference type="PROSITE" id="PS51783">
    <property type="entry name" value="PH_BEACH"/>
    <property type="match status" value="1"/>
</dbReference>
<dbReference type="InterPro" id="IPR050865">
    <property type="entry name" value="BEACH_Domain"/>
</dbReference>
<dbReference type="PANTHER" id="PTHR13743">
    <property type="entry name" value="BEIGE/BEACH-RELATED"/>
    <property type="match status" value="1"/>
</dbReference>
<feature type="compositionally biased region" description="Polar residues" evidence="1">
    <location>
        <begin position="140"/>
        <end position="160"/>
    </location>
</feature>